<protein>
    <recommendedName>
        <fullName evidence="4">Transposase Tc1-like domain-containing protein</fullName>
    </recommendedName>
</protein>
<feature type="non-terminal residue" evidence="2">
    <location>
        <position position="130"/>
    </location>
</feature>
<evidence type="ECO:0008006" key="4">
    <source>
        <dbReference type="Google" id="ProtNLM"/>
    </source>
</evidence>
<sequence length="130" mass="14449">MSEFERGGHVVGLKEVGWSYRQIARHLSRSDATIRRCWQECVNHGRTQHQEGSGRPRETTEREDQAIVRAALTAPDASLSSIVRATSASVTARTIHRRLTERGLVPTTTDLCTTSSPFAVVLCSFTLECH</sequence>
<dbReference type="GO" id="GO:0005634">
    <property type="term" value="C:nucleus"/>
    <property type="evidence" value="ECO:0007669"/>
    <property type="project" value="UniProtKB-SubCell"/>
</dbReference>
<dbReference type="OrthoDB" id="6432054at2759"/>
<evidence type="ECO:0000256" key="1">
    <source>
        <dbReference type="ARBA" id="ARBA00004123"/>
    </source>
</evidence>
<dbReference type="InterPro" id="IPR009057">
    <property type="entry name" value="Homeodomain-like_sf"/>
</dbReference>
<reference evidence="2 3" key="1">
    <citation type="submission" date="2013-11" db="EMBL/GenBank/DDBJ databases">
        <title>Genome sequencing of Stegodyphus mimosarum.</title>
        <authorList>
            <person name="Bechsgaard J."/>
        </authorList>
    </citation>
    <scope>NUCLEOTIDE SEQUENCE [LARGE SCALE GENOMIC DNA]</scope>
</reference>
<gene>
    <name evidence="2" type="ORF">X975_17642</name>
</gene>
<comment type="subcellular location">
    <subcellularLocation>
        <location evidence="1">Nucleus</location>
    </subcellularLocation>
</comment>
<dbReference type="AlphaFoldDB" id="A0A087T220"/>
<accession>A0A087T220</accession>
<keyword evidence="3" id="KW-1185">Reference proteome</keyword>
<dbReference type="EMBL" id="KK113033">
    <property type="protein sequence ID" value="KFM59159.1"/>
    <property type="molecule type" value="Genomic_DNA"/>
</dbReference>
<proteinExistence type="predicted"/>
<name>A0A087T220_STEMI</name>
<evidence type="ECO:0000313" key="2">
    <source>
        <dbReference type="EMBL" id="KFM59159.1"/>
    </source>
</evidence>
<dbReference type="OMA" id="HGRTQHQ"/>
<dbReference type="Proteomes" id="UP000054359">
    <property type="component" value="Unassembled WGS sequence"/>
</dbReference>
<organism evidence="2 3">
    <name type="scientific">Stegodyphus mimosarum</name>
    <name type="common">African social velvet spider</name>
    <dbReference type="NCBI Taxonomy" id="407821"/>
    <lineage>
        <taxon>Eukaryota</taxon>
        <taxon>Metazoa</taxon>
        <taxon>Ecdysozoa</taxon>
        <taxon>Arthropoda</taxon>
        <taxon>Chelicerata</taxon>
        <taxon>Arachnida</taxon>
        <taxon>Araneae</taxon>
        <taxon>Araneomorphae</taxon>
        <taxon>Entelegynae</taxon>
        <taxon>Eresoidea</taxon>
        <taxon>Eresidae</taxon>
        <taxon>Stegodyphus</taxon>
    </lineage>
</organism>
<dbReference type="STRING" id="407821.A0A087T220"/>
<dbReference type="Gene3D" id="1.10.10.60">
    <property type="entry name" value="Homeodomain-like"/>
    <property type="match status" value="1"/>
</dbReference>
<evidence type="ECO:0000313" key="3">
    <source>
        <dbReference type="Proteomes" id="UP000054359"/>
    </source>
</evidence>
<dbReference type="SUPFAM" id="SSF46689">
    <property type="entry name" value="Homeodomain-like"/>
    <property type="match status" value="1"/>
</dbReference>